<dbReference type="InterPro" id="IPR050708">
    <property type="entry name" value="T6SS_VgrG/RHS"/>
</dbReference>
<organism evidence="3 4">
    <name type="scientific">Segatella cerevisiae</name>
    <dbReference type="NCBI Taxonomy" id="2053716"/>
    <lineage>
        <taxon>Bacteria</taxon>
        <taxon>Pseudomonadati</taxon>
        <taxon>Bacteroidota</taxon>
        <taxon>Bacteroidia</taxon>
        <taxon>Bacteroidales</taxon>
        <taxon>Prevotellaceae</taxon>
        <taxon>Segatella</taxon>
    </lineage>
</organism>
<dbReference type="RefSeq" id="WP_252761974.1">
    <property type="nucleotide sequence ID" value="NZ_JAMXLY010000095.1"/>
</dbReference>
<dbReference type="NCBIfam" id="TIGR03696">
    <property type="entry name" value="Rhs_assc_core"/>
    <property type="match status" value="1"/>
</dbReference>
<dbReference type="InterPro" id="IPR022385">
    <property type="entry name" value="Rhs_assc_core"/>
</dbReference>
<sequence>MAGKGFWENLYYTDGAGTPCYTANLISDANKGIAMIEYDNMNQPRRIQFTNGNVTEYVYTSTGEKLRTIHRTAVDNISVPIGNTLALTAANTLSVDSTDYIGSFIFRNGKADKYLFGGGYCTFTTAGQPVYHYYTRDHLGNNRAVVNENGTLEQMTHYYPFGGVYGDAGLNASLQPYKYNGKELDRMHGLDLYDYGARNYDAIIGRWTTMDPLAERTPEVSPYAYCKNNPIRYIDPKGEKVRPNGQDEYNMILGTLPQETRSFVVFDRQGFIDEDVINNYNGNDYNTKSLEELVNDPMTVEVYLGKSFPWKIGPAYQQDEDIASLPDPYPMKDISIDPNPDPAHNVEDLSTGETGSIGKTLFPDEIGPQNSPNDNVQIYINSDLSLKGRSEAYSHEANGHVLMYFRTKYNHEAASHHSNHQVDTNLVLKALILKSKMETIKNY</sequence>
<dbReference type="Gene3D" id="2.180.10.10">
    <property type="entry name" value="RHS repeat-associated core"/>
    <property type="match status" value="1"/>
</dbReference>
<dbReference type="EMBL" id="JAMXLY010000095">
    <property type="protein sequence ID" value="MCO6026625.1"/>
    <property type="molecule type" value="Genomic_DNA"/>
</dbReference>
<keyword evidence="4" id="KW-1185">Reference proteome</keyword>
<evidence type="ECO:0000256" key="1">
    <source>
        <dbReference type="ARBA" id="ARBA00022737"/>
    </source>
</evidence>
<dbReference type="PANTHER" id="PTHR32305">
    <property type="match status" value="1"/>
</dbReference>
<proteinExistence type="predicted"/>
<dbReference type="Pfam" id="PF25023">
    <property type="entry name" value="TEN_YD-shell"/>
    <property type="match status" value="1"/>
</dbReference>
<evidence type="ECO:0000313" key="4">
    <source>
        <dbReference type="Proteomes" id="UP001204015"/>
    </source>
</evidence>
<reference evidence="3 4" key="1">
    <citation type="submission" date="2022-06" db="EMBL/GenBank/DDBJ databases">
        <title>A taxonomic note on the genus Prevotella: Description of four novel genera and emended description of the genera Hallella and Xylanibacter.</title>
        <authorList>
            <person name="Hitch T.C.A."/>
        </authorList>
    </citation>
    <scope>NUCLEOTIDE SEQUENCE [LARGE SCALE GENOMIC DNA]</scope>
    <source>
        <strain evidence="3 4">DSM 100619</strain>
    </source>
</reference>
<dbReference type="Proteomes" id="UP001204015">
    <property type="component" value="Unassembled WGS sequence"/>
</dbReference>
<dbReference type="InterPro" id="IPR056823">
    <property type="entry name" value="TEN-like_YD-shell"/>
</dbReference>
<comment type="caution">
    <text evidence="3">The sequence shown here is derived from an EMBL/GenBank/DDBJ whole genome shotgun (WGS) entry which is preliminary data.</text>
</comment>
<dbReference type="PANTHER" id="PTHR32305:SF15">
    <property type="entry name" value="PROTEIN RHSA-RELATED"/>
    <property type="match status" value="1"/>
</dbReference>
<evidence type="ECO:0000313" key="3">
    <source>
        <dbReference type="EMBL" id="MCO6026625.1"/>
    </source>
</evidence>
<evidence type="ECO:0000259" key="2">
    <source>
        <dbReference type="Pfam" id="PF25023"/>
    </source>
</evidence>
<protein>
    <submittedName>
        <fullName evidence="3">RHS repeat-associated core domain-containing protein</fullName>
    </submittedName>
</protein>
<feature type="domain" description="Teneurin-like YD-shell" evidence="2">
    <location>
        <begin position="131"/>
        <end position="229"/>
    </location>
</feature>
<name>A0ABT1BZW1_9BACT</name>
<gene>
    <name evidence="3" type="ORF">NG821_12410</name>
</gene>
<accession>A0ABT1BZW1</accession>
<keyword evidence="1" id="KW-0677">Repeat</keyword>